<organism evidence="2 3">
    <name type="scientific">Cytospora schulzeri</name>
    <dbReference type="NCBI Taxonomy" id="448051"/>
    <lineage>
        <taxon>Eukaryota</taxon>
        <taxon>Fungi</taxon>
        <taxon>Dikarya</taxon>
        <taxon>Ascomycota</taxon>
        <taxon>Pezizomycotina</taxon>
        <taxon>Sordariomycetes</taxon>
        <taxon>Sordariomycetidae</taxon>
        <taxon>Diaporthales</taxon>
        <taxon>Cytosporaceae</taxon>
        <taxon>Cytospora</taxon>
    </lineage>
</organism>
<feature type="region of interest" description="Disordered" evidence="1">
    <location>
        <begin position="526"/>
        <end position="567"/>
    </location>
</feature>
<gene>
    <name evidence="2" type="ORF">VMCG_09624</name>
</gene>
<dbReference type="AlphaFoldDB" id="A0A423VE93"/>
<sequence>MSPMLPFLEVSHIPSSSSFYSAATQPLGLRFISAGISSGSPSITYGLLTSPPVPVFELRQVKPTADRPLKLSRIVFSTASPEAVRDFQARVRGVKEENRKSARLGDQASFRYPAEPEDTYAGKERAGTDSGKLPDKARETDIDGNIMEVACVPPTTYPEPYGGSTVRKTQSTHSEVSRILNWNYNVASSESTPSVSLAPLAPASPSLVSPRRPSRLVDEQVLGPRRGTTHATSTTLYEPAEMSRQNSSGILGTSAIGTLMGVAAGAALGAGITYGVMKGGPQDYDGSTFQRNTTYPEPHHESRGRYSEYERPVKEPQYREEYTSVADRRPPPTIVTRYSHAPTPVGRSRDVDDGYEGRSRQSSRPKQSGTANVRARSETSTSRKPLLLADVEHRSYASPKHGELEDVGQDHRGHSISRHSSRSKQVVPAEPCSIRRSKTYHIGADGHSYISARSQRNTNPTSRGAPLPTAQAELVSRPMTRTTSRPSAATIQDKPRRSNSYASAREVPLPVTRSASYIPAREVPLPASRSGMSYVPARHVPLPSGGSGGVYSEPWEDDLDSIAPDDSISCVGARRSERPYR</sequence>
<comment type="caution">
    <text evidence="2">The sequence shown here is derived from an EMBL/GenBank/DDBJ whole genome shotgun (WGS) entry which is preliminary data.</text>
</comment>
<protein>
    <submittedName>
        <fullName evidence="2">Uncharacterized protein</fullName>
    </submittedName>
</protein>
<feature type="compositionally biased region" description="Polar residues" evidence="1">
    <location>
        <begin position="285"/>
        <end position="295"/>
    </location>
</feature>
<dbReference type="PANTHER" id="PTHR35006:SF3">
    <property type="entry name" value="GLYOXALASE FAMILY PROTEIN (AFU_ORTHOLOGUE AFUA_3G06020)"/>
    <property type="match status" value="1"/>
</dbReference>
<feature type="compositionally biased region" description="Basic and acidic residues" evidence="1">
    <location>
        <begin position="120"/>
        <end position="135"/>
    </location>
</feature>
<dbReference type="STRING" id="356882.A0A423VE93"/>
<keyword evidence="3" id="KW-1185">Reference proteome</keyword>
<evidence type="ECO:0000313" key="2">
    <source>
        <dbReference type="EMBL" id="ROV89329.1"/>
    </source>
</evidence>
<dbReference type="OrthoDB" id="10249419at2759"/>
<dbReference type="EMBL" id="LKEA01000071">
    <property type="protein sequence ID" value="ROV89329.1"/>
    <property type="molecule type" value="Genomic_DNA"/>
</dbReference>
<feature type="compositionally biased region" description="Polar residues" evidence="1">
    <location>
        <begin position="451"/>
        <end position="462"/>
    </location>
</feature>
<feature type="compositionally biased region" description="Polar residues" evidence="1">
    <location>
        <begin position="479"/>
        <end position="490"/>
    </location>
</feature>
<dbReference type="InterPro" id="IPR029068">
    <property type="entry name" value="Glyas_Bleomycin-R_OHBP_Dase"/>
</dbReference>
<feature type="compositionally biased region" description="Basic and acidic residues" evidence="1">
    <location>
        <begin position="347"/>
        <end position="359"/>
    </location>
</feature>
<feature type="region of interest" description="Disordered" evidence="1">
    <location>
        <begin position="285"/>
        <end position="432"/>
    </location>
</feature>
<accession>A0A423VE93</accession>
<feature type="compositionally biased region" description="Polar residues" evidence="1">
    <location>
        <begin position="360"/>
        <end position="371"/>
    </location>
</feature>
<feature type="compositionally biased region" description="Basic and acidic residues" evidence="1">
    <location>
        <begin position="297"/>
        <end position="330"/>
    </location>
</feature>
<dbReference type="Proteomes" id="UP000283895">
    <property type="component" value="Unassembled WGS sequence"/>
</dbReference>
<name>A0A423VE93_9PEZI</name>
<dbReference type="Gene3D" id="3.10.180.10">
    <property type="entry name" value="2,3-Dihydroxybiphenyl 1,2-Dioxygenase, domain 1"/>
    <property type="match status" value="1"/>
</dbReference>
<feature type="region of interest" description="Disordered" evidence="1">
    <location>
        <begin position="97"/>
        <end position="135"/>
    </location>
</feature>
<evidence type="ECO:0000313" key="3">
    <source>
        <dbReference type="Proteomes" id="UP000283895"/>
    </source>
</evidence>
<feature type="region of interest" description="Disordered" evidence="1">
    <location>
        <begin position="451"/>
        <end position="506"/>
    </location>
</feature>
<proteinExistence type="predicted"/>
<evidence type="ECO:0000256" key="1">
    <source>
        <dbReference type="SAM" id="MobiDB-lite"/>
    </source>
</evidence>
<dbReference type="PANTHER" id="PTHR35006">
    <property type="entry name" value="GLYOXALASE FAMILY PROTEIN (AFU_ORTHOLOGUE AFUA_5G14830)"/>
    <property type="match status" value="1"/>
</dbReference>
<reference evidence="2 3" key="1">
    <citation type="submission" date="2015-09" db="EMBL/GenBank/DDBJ databases">
        <title>Host preference determinants of Valsa canker pathogens revealed by comparative genomics.</title>
        <authorList>
            <person name="Yin Z."/>
            <person name="Huang L."/>
        </authorList>
    </citation>
    <scope>NUCLEOTIDE SEQUENCE [LARGE SCALE GENOMIC DNA]</scope>
    <source>
        <strain evidence="2 3">03-1</strain>
    </source>
</reference>
<feature type="compositionally biased region" description="Basic and acidic residues" evidence="1">
    <location>
        <begin position="390"/>
        <end position="413"/>
    </location>
</feature>